<organism evidence="2 3">
    <name type="scientific">Virgisporangium ochraceum</name>
    <dbReference type="NCBI Taxonomy" id="65505"/>
    <lineage>
        <taxon>Bacteria</taxon>
        <taxon>Bacillati</taxon>
        <taxon>Actinomycetota</taxon>
        <taxon>Actinomycetes</taxon>
        <taxon>Micromonosporales</taxon>
        <taxon>Micromonosporaceae</taxon>
        <taxon>Virgisporangium</taxon>
    </lineage>
</organism>
<dbReference type="Proteomes" id="UP000635606">
    <property type="component" value="Unassembled WGS sequence"/>
</dbReference>
<feature type="transmembrane region" description="Helical" evidence="1">
    <location>
        <begin position="102"/>
        <end position="123"/>
    </location>
</feature>
<feature type="transmembrane region" description="Helical" evidence="1">
    <location>
        <begin position="271"/>
        <end position="292"/>
    </location>
</feature>
<comment type="caution">
    <text evidence="2">The sequence shown here is derived from an EMBL/GenBank/DDBJ whole genome shotgun (WGS) entry which is preliminary data.</text>
</comment>
<evidence type="ECO:0000313" key="3">
    <source>
        <dbReference type="Proteomes" id="UP000635606"/>
    </source>
</evidence>
<keyword evidence="1" id="KW-0472">Membrane</keyword>
<reference evidence="2" key="1">
    <citation type="submission" date="2021-01" db="EMBL/GenBank/DDBJ databases">
        <title>Whole genome shotgun sequence of Virgisporangium ochraceum NBRC 16418.</title>
        <authorList>
            <person name="Komaki H."/>
            <person name="Tamura T."/>
        </authorList>
    </citation>
    <scope>NUCLEOTIDE SEQUENCE</scope>
    <source>
        <strain evidence="2">NBRC 16418</strain>
    </source>
</reference>
<dbReference type="AlphaFoldDB" id="A0A8J4EF02"/>
<feature type="transmembrane region" description="Helical" evidence="1">
    <location>
        <begin position="68"/>
        <end position="90"/>
    </location>
</feature>
<protein>
    <submittedName>
        <fullName evidence="2">Uncharacterized protein</fullName>
    </submittedName>
</protein>
<dbReference type="EMBL" id="BOPH01000098">
    <property type="protein sequence ID" value="GIJ72251.1"/>
    <property type="molecule type" value="Genomic_DNA"/>
</dbReference>
<proteinExistence type="predicted"/>
<keyword evidence="3" id="KW-1185">Reference proteome</keyword>
<gene>
    <name evidence="2" type="ORF">Voc01_071680</name>
</gene>
<name>A0A8J4EF02_9ACTN</name>
<sequence>MRWAVPGPAAVTVWLLVTVVAPLVSFEFTHLWEEDQDATPAAMWALASTPLVAFLTAVPAARRPGARAVLVLVGATVSGWVLLAVALAGWSWIVPLDGDLDVFAVAAPAAVLSVVGALPGYGVGRLLPAPTRRPVLGYVLGPVVAVVGAVLAPYVLGLGAEDSTATYPFTGGYGGGDEPAVLPAAGRYAILGYDTAPLRPDCRVSGPGVGARRADPVTARPADYEGSADSGVTWVATFAVPEPGSYTVTCGGDWGFTVGDLPRVRGAVGSVIHWPLAVLLLLGALPGLAIVANTVRRRRRDPVPATT</sequence>
<evidence type="ECO:0000313" key="2">
    <source>
        <dbReference type="EMBL" id="GIJ72251.1"/>
    </source>
</evidence>
<keyword evidence="1" id="KW-0812">Transmembrane</keyword>
<feature type="transmembrane region" description="Helical" evidence="1">
    <location>
        <begin position="41"/>
        <end position="61"/>
    </location>
</feature>
<accession>A0A8J4EF02</accession>
<evidence type="ECO:0000256" key="1">
    <source>
        <dbReference type="SAM" id="Phobius"/>
    </source>
</evidence>
<feature type="transmembrane region" description="Helical" evidence="1">
    <location>
        <begin position="135"/>
        <end position="156"/>
    </location>
</feature>
<keyword evidence="1" id="KW-1133">Transmembrane helix</keyword>